<dbReference type="InterPro" id="IPR011990">
    <property type="entry name" value="TPR-like_helical_dom_sf"/>
</dbReference>
<proteinExistence type="predicted"/>
<dbReference type="OMA" id="LWLRVNN"/>
<evidence type="ECO:0000256" key="1">
    <source>
        <dbReference type="ARBA" id="ARBA00022737"/>
    </source>
</evidence>
<dbReference type="Pfam" id="PF17177">
    <property type="entry name" value="PPR_long"/>
    <property type="match status" value="1"/>
</dbReference>
<evidence type="ECO:0000259" key="2">
    <source>
        <dbReference type="Pfam" id="PF17177"/>
    </source>
</evidence>
<reference evidence="4" key="1">
    <citation type="journal article" date="2015" name="Nat. Plants">
        <title>Genome expansion of Arabis alpina linked with retrotransposition and reduced symmetric DNA methylation.</title>
        <authorList>
            <person name="Willing E.M."/>
            <person name="Rawat V."/>
            <person name="Mandakova T."/>
            <person name="Maumus F."/>
            <person name="James G.V."/>
            <person name="Nordstroem K.J."/>
            <person name="Becker C."/>
            <person name="Warthmann N."/>
            <person name="Chica C."/>
            <person name="Szarzynska B."/>
            <person name="Zytnicki M."/>
            <person name="Albani M.C."/>
            <person name="Kiefer C."/>
            <person name="Bergonzi S."/>
            <person name="Castaings L."/>
            <person name="Mateos J.L."/>
            <person name="Berns M.C."/>
            <person name="Bujdoso N."/>
            <person name="Piofczyk T."/>
            <person name="de Lorenzo L."/>
            <person name="Barrero-Sicilia C."/>
            <person name="Mateos I."/>
            <person name="Piednoel M."/>
            <person name="Hagmann J."/>
            <person name="Chen-Min-Tao R."/>
            <person name="Iglesias-Fernandez R."/>
            <person name="Schuster S.C."/>
            <person name="Alonso-Blanco C."/>
            <person name="Roudier F."/>
            <person name="Carbonero P."/>
            <person name="Paz-Ares J."/>
            <person name="Davis S.J."/>
            <person name="Pecinka A."/>
            <person name="Quesneville H."/>
            <person name="Colot V."/>
            <person name="Lysak M.A."/>
            <person name="Weigel D."/>
            <person name="Coupland G."/>
            <person name="Schneeberger K."/>
        </authorList>
    </citation>
    <scope>NUCLEOTIDE SEQUENCE [LARGE SCALE GENOMIC DNA]</scope>
    <source>
        <strain evidence="4">cv. Pajares</strain>
    </source>
</reference>
<name>A0A087G190_ARAAL</name>
<feature type="non-terminal residue" evidence="3">
    <location>
        <position position="413"/>
    </location>
</feature>
<evidence type="ECO:0000313" key="4">
    <source>
        <dbReference type="Proteomes" id="UP000029120"/>
    </source>
</evidence>
<dbReference type="eggNOG" id="KOG4197">
    <property type="taxonomic scope" value="Eukaryota"/>
</dbReference>
<dbReference type="AlphaFoldDB" id="A0A087G190"/>
<dbReference type="Gramene" id="KFK23642">
    <property type="protein sequence ID" value="KFK23642"/>
    <property type="gene ID" value="AALP_AAs47510U000100"/>
</dbReference>
<keyword evidence="4" id="KW-1185">Reference proteome</keyword>
<sequence length="413" mass="47239">TSDEKSKIPRFNTKIPFDISLRSKEMSRERKAKHVYNKNSYSRRFTKIIRDSAHKLGTEAMFGAFERVAQEMSVREYNVMIGVCLEHAERSCDLEYALDHIGKAFELLKSMRDRGFEIEESVYGPLLDYLISMDMVEEFHSFKDVIMEASPGSVERLGYYEMLLWIQLGDGEKVEELCGTLDGDNGESLSILQENYLLALCKKDQKDHLQRVLDIVDITNVTLNLLANIFGYLGRFSLDSVATKLLSELRQSDEGVKNVSDLISMYVTCTPNLMVEDTILKFNKLHKELHVMPSSTSYEKLVKYLCDSNEVVTALDVVEKMGEAGLIISADILRSVLHAVDEVLEFNLVRRIHSIMCTKSVKPNSENFRSIIRLCTRIRDFEGAYNMLGNLKNFNLEPNSSMFNCILAGYFRE</sequence>
<dbReference type="PANTHER" id="PTHR47262:SF2">
    <property type="entry name" value="PENTACOTRIPEPTIDE-REPEAT REGION OF PRORP DOMAIN-CONTAINING PROTEIN"/>
    <property type="match status" value="1"/>
</dbReference>
<feature type="domain" description="PROP1-like PPR" evidence="2">
    <location>
        <begin position="305"/>
        <end position="412"/>
    </location>
</feature>
<organism evidence="3 4">
    <name type="scientific">Arabis alpina</name>
    <name type="common">Alpine rock-cress</name>
    <dbReference type="NCBI Taxonomy" id="50452"/>
    <lineage>
        <taxon>Eukaryota</taxon>
        <taxon>Viridiplantae</taxon>
        <taxon>Streptophyta</taxon>
        <taxon>Embryophyta</taxon>
        <taxon>Tracheophyta</taxon>
        <taxon>Spermatophyta</taxon>
        <taxon>Magnoliopsida</taxon>
        <taxon>eudicotyledons</taxon>
        <taxon>Gunneridae</taxon>
        <taxon>Pentapetalae</taxon>
        <taxon>rosids</taxon>
        <taxon>malvids</taxon>
        <taxon>Brassicales</taxon>
        <taxon>Brassicaceae</taxon>
        <taxon>Arabideae</taxon>
        <taxon>Arabis</taxon>
    </lineage>
</organism>
<dbReference type="Proteomes" id="UP000029120">
    <property type="component" value="Unassembled WGS sequence"/>
</dbReference>
<evidence type="ECO:0000313" key="3">
    <source>
        <dbReference type="EMBL" id="KFK23642.1"/>
    </source>
</evidence>
<accession>A0A087G190</accession>
<protein>
    <recommendedName>
        <fullName evidence="2">PROP1-like PPR domain-containing protein</fullName>
    </recommendedName>
</protein>
<dbReference type="InterPro" id="IPR033443">
    <property type="entry name" value="PROP1-like_PPR_dom"/>
</dbReference>
<dbReference type="EMBL" id="KL977014">
    <property type="protein sequence ID" value="KFK23642.1"/>
    <property type="molecule type" value="Genomic_DNA"/>
</dbReference>
<keyword evidence="1" id="KW-0677">Repeat</keyword>
<feature type="non-terminal residue" evidence="3">
    <location>
        <position position="1"/>
    </location>
</feature>
<dbReference type="PANTHER" id="PTHR47262">
    <property type="entry name" value="OS02G0132600 PROTEIN"/>
    <property type="match status" value="1"/>
</dbReference>
<gene>
    <name evidence="3" type="ORF">AALP_AAs47510U000100</name>
</gene>
<dbReference type="Gene3D" id="1.25.40.10">
    <property type="entry name" value="Tetratricopeptide repeat domain"/>
    <property type="match status" value="2"/>
</dbReference>
<dbReference type="OrthoDB" id="767661at2759"/>